<reference evidence="1" key="1">
    <citation type="submission" date="2022-01" db="EMBL/GenBank/DDBJ databases">
        <authorList>
            <person name="Jo J.-H."/>
            <person name="Im W.-T."/>
        </authorList>
    </citation>
    <scope>NUCLEOTIDE SEQUENCE</scope>
    <source>
        <strain evidence="1">NA20</strain>
    </source>
</reference>
<gene>
    <name evidence="1" type="ORF">LZZ85_02480</name>
</gene>
<protein>
    <submittedName>
        <fullName evidence="1">Uncharacterized protein</fullName>
    </submittedName>
</protein>
<accession>A0ABS9KLD5</accession>
<proteinExistence type="predicted"/>
<evidence type="ECO:0000313" key="2">
    <source>
        <dbReference type="Proteomes" id="UP001165367"/>
    </source>
</evidence>
<dbReference type="Proteomes" id="UP001165367">
    <property type="component" value="Unassembled WGS sequence"/>
</dbReference>
<sequence length="72" mass="7864">MTDCRKILRNSLPDRQALLDECLSCGSSAIFGSGAKDAEMSSSAYVTVRLFTAILPLFSREILCFSHGFPFA</sequence>
<evidence type="ECO:0000313" key="1">
    <source>
        <dbReference type="EMBL" id="MCG2613121.1"/>
    </source>
</evidence>
<name>A0ABS9KLD5_9BACT</name>
<dbReference type="EMBL" id="JAKLTR010000001">
    <property type="protein sequence ID" value="MCG2613121.1"/>
    <property type="molecule type" value="Genomic_DNA"/>
</dbReference>
<dbReference type="RefSeq" id="WP_237868346.1">
    <property type="nucleotide sequence ID" value="NZ_JAKLTR010000001.1"/>
</dbReference>
<organism evidence="1 2">
    <name type="scientific">Terrimonas ginsenosidimutans</name>
    <dbReference type="NCBI Taxonomy" id="2908004"/>
    <lineage>
        <taxon>Bacteria</taxon>
        <taxon>Pseudomonadati</taxon>
        <taxon>Bacteroidota</taxon>
        <taxon>Chitinophagia</taxon>
        <taxon>Chitinophagales</taxon>
        <taxon>Chitinophagaceae</taxon>
        <taxon>Terrimonas</taxon>
    </lineage>
</organism>
<keyword evidence="2" id="KW-1185">Reference proteome</keyword>
<comment type="caution">
    <text evidence="1">The sequence shown here is derived from an EMBL/GenBank/DDBJ whole genome shotgun (WGS) entry which is preliminary data.</text>
</comment>